<reference evidence="2 3" key="1">
    <citation type="submission" date="2019-07" db="EMBL/GenBank/DDBJ databases">
        <title>Whole genome shotgun sequence of Nocardia ninae NBRC 108245.</title>
        <authorList>
            <person name="Hosoyama A."/>
            <person name="Uohara A."/>
            <person name="Ohji S."/>
            <person name="Ichikawa N."/>
        </authorList>
    </citation>
    <scope>NUCLEOTIDE SEQUENCE [LARGE SCALE GENOMIC DNA]</scope>
    <source>
        <strain evidence="2 3">NBRC 108245</strain>
    </source>
</reference>
<dbReference type="Proteomes" id="UP000321424">
    <property type="component" value="Unassembled WGS sequence"/>
</dbReference>
<name>A0A511MSK1_9NOCA</name>
<gene>
    <name evidence="2" type="ORF">NN4_80930</name>
</gene>
<keyword evidence="1" id="KW-0732">Signal</keyword>
<sequence>MFAVRGFAAAAIIGVATLIGAGAAAAAPLPLEPHAPVQVENVQGTCGGVTHPFALLVCTISSLSG</sequence>
<feature type="chain" id="PRO_5021954710" description="Chaplin domain-containing protein" evidence="1">
    <location>
        <begin position="27"/>
        <end position="65"/>
    </location>
</feature>
<protein>
    <recommendedName>
        <fullName evidence="4">Chaplin domain-containing protein</fullName>
    </recommendedName>
</protein>
<dbReference type="RefSeq" id="WP_147142462.1">
    <property type="nucleotide sequence ID" value="NZ_BJXA01000104.1"/>
</dbReference>
<evidence type="ECO:0000256" key="1">
    <source>
        <dbReference type="SAM" id="SignalP"/>
    </source>
</evidence>
<feature type="signal peptide" evidence="1">
    <location>
        <begin position="1"/>
        <end position="26"/>
    </location>
</feature>
<keyword evidence="3" id="KW-1185">Reference proteome</keyword>
<comment type="caution">
    <text evidence="2">The sequence shown here is derived from an EMBL/GenBank/DDBJ whole genome shotgun (WGS) entry which is preliminary data.</text>
</comment>
<evidence type="ECO:0008006" key="4">
    <source>
        <dbReference type="Google" id="ProtNLM"/>
    </source>
</evidence>
<organism evidence="2 3">
    <name type="scientific">Nocardia ninae NBRC 108245</name>
    <dbReference type="NCBI Taxonomy" id="1210091"/>
    <lineage>
        <taxon>Bacteria</taxon>
        <taxon>Bacillati</taxon>
        <taxon>Actinomycetota</taxon>
        <taxon>Actinomycetes</taxon>
        <taxon>Mycobacteriales</taxon>
        <taxon>Nocardiaceae</taxon>
        <taxon>Nocardia</taxon>
    </lineage>
</organism>
<dbReference type="AlphaFoldDB" id="A0A511MSK1"/>
<proteinExistence type="predicted"/>
<evidence type="ECO:0000313" key="2">
    <source>
        <dbReference type="EMBL" id="GEM43574.1"/>
    </source>
</evidence>
<accession>A0A511MSK1</accession>
<evidence type="ECO:0000313" key="3">
    <source>
        <dbReference type="Proteomes" id="UP000321424"/>
    </source>
</evidence>
<dbReference type="EMBL" id="BJXA01000104">
    <property type="protein sequence ID" value="GEM43574.1"/>
    <property type="molecule type" value="Genomic_DNA"/>
</dbReference>